<reference evidence="1" key="2">
    <citation type="journal article" date="2015" name="Fish Shellfish Immunol.">
        <title>Early steps in the European eel (Anguilla anguilla)-Vibrio vulnificus interaction in the gills: Role of the RtxA13 toxin.</title>
        <authorList>
            <person name="Callol A."/>
            <person name="Pajuelo D."/>
            <person name="Ebbesson L."/>
            <person name="Teles M."/>
            <person name="MacKenzie S."/>
            <person name="Amaro C."/>
        </authorList>
    </citation>
    <scope>NUCLEOTIDE SEQUENCE</scope>
</reference>
<proteinExistence type="predicted"/>
<evidence type="ECO:0000313" key="1">
    <source>
        <dbReference type="EMBL" id="JAH49008.1"/>
    </source>
</evidence>
<protein>
    <submittedName>
        <fullName evidence="1">Uncharacterized protein</fullName>
    </submittedName>
</protein>
<dbReference type="EMBL" id="GBXM01059569">
    <property type="protein sequence ID" value="JAH49008.1"/>
    <property type="molecule type" value="Transcribed_RNA"/>
</dbReference>
<name>A0A0E9T8D5_ANGAN</name>
<organism evidence="1">
    <name type="scientific">Anguilla anguilla</name>
    <name type="common">European freshwater eel</name>
    <name type="synonym">Muraena anguilla</name>
    <dbReference type="NCBI Taxonomy" id="7936"/>
    <lineage>
        <taxon>Eukaryota</taxon>
        <taxon>Metazoa</taxon>
        <taxon>Chordata</taxon>
        <taxon>Craniata</taxon>
        <taxon>Vertebrata</taxon>
        <taxon>Euteleostomi</taxon>
        <taxon>Actinopterygii</taxon>
        <taxon>Neopterygii</taxon>
        <taxon>Teleostei</taxon>
        <taxon>Anguilliformes</taxon>
        <taxon>Anguillidae</taxon>
        <taxon>Anguilla</taxon>
    </lineage>
</organism>
<sequence length="33" mass="3735">MPVWTINMSTMCKNVLQTINELNAIFIGKGTEH</sequence>
<dbReference type="AlphaFoldDB" id="A0A0E9T8D5"/>
<reference evidence="1" key="1">
    <citation type="submission" date="2014-11" db="EMBL/GenBank/DDBJ databases">
        <authorList>
            <person name="Amaro Gonzalez C."/>
        </authorList>
    </citation>
    <scope>NUCLEOTIDE SEQUENCE</scope>
</reference>
<accession>A0A0E9T8D5</accession>